<reference evidence="1 2" key="1">
    <citation type="submission" date="2018-04" db="EMBL/GenBank/DDBJ databases">
        <title>The genome of golden apple snail Pomacea canaliculata provides insight into stress tolerance and invasive adaptation.</title>
        <authorList>
            <person name="Liu C."/>
            <person name="Liu B."/>
            <person name="Ren Y."/>
            <person name="Zhang Y."/>
            <person name="Wang H."/>
            <person name="Li S."/>
            <person name="Jiang F."/>
            <person name="Yin L."/>
            <person name="Zhang G."/>
            <person name="Qian W."/>
            <person name="Fan W."/>
        </authorList>
    </citation>
    <scope>NUCLEOTIDE SEQUENCE [LARGE SCALE GENOMIC DNA]</scope>
    <source>
        <strain evidence="1">SZHN2017</strain>
        <tissue evidence="1">Muscle</tissue>
    </source>
</reference>
<dbReference type="AlphaFoldDB" id="A0A2T7PZF1"/>
<proteinExistence type="predicted"/>
<sequence>MLETEEEGTGGARVWAQEKENLKGMGVWDLEDSRGRHSTSSWFTKRSDKFLEILKRDEAEESVVVGAGVVAVTNEKAFVSGGVRRGRPQRLLSSIRGLNAGIAGVSQTSWASLDDDALSQHIQLPINRRGS</sequence>
<accession>A0A2T7PZF1</accession>
<evidence type="ECO:0000313" key="1">
    <source>
        <dbReference type="EMBL" id="PVD38803.1"/>
    </source>
</evidence>
<comment type="caution">
    <text evidence="1">The sequence shown here is derived from an EMBL/GenBank/DDBJ whole genome shotgun (WGS) entry which is preliminary data.</text>
</comment>
<evidence type="ECO:0000313" key="2">
    <source>
        <dbReference type="Proteomes" id="UP000245119"/>
    </source>
</evidence>
<gene>
    <name evidence="1" type="ORF">C0Q70_01426</name>
</gene>
<name>A0A2T7PZF1_POMCA</name>
<protein>
    <submittedName>
        <fullName evidence="1">Uncharacterized protein</fullName>
    </submittedName>
</protein>
<keyword evidence="2" id="KW-1185">Reference proteome</keyword>
<dbReference type="Proteomes" id="UP000245119">
    <property type="component" value="Linkage Group LG1"/>
</dbReference>
<dbReference type="EMBL" id="PZQS01000001">
    <property type="protein sequence ID" value="PVD38803.1"/>
    <property type="molecule type" value="Genomic_DNA"/>
</dbReference>
<organism evidence="1 2">
    <name type="scientific">Pomacea canaliculata</name>
    <name type="common">Golden apple snail</name>
    <dbReference type="NCBI Taxonomy" id="400727"/>
    <lineage>
        <taxon>Eukaryota</taxon>
        <taxon>Metazoa</taxon>
        <taxon>Spiralia</taxon>
        <taxon>Lophotrochozoa</taxon>
        <taxon>Mollusca</taxon>
        <taxon>Gastropoda</taxon>
        <taxon>Caenogastropoda</taxon>
        <taxon>Architaenioglossa</taxon>
        <taxon>Ampullarioidea</taxon>
        <taxon>Ampullariidae</taxon>
        <taxon>Pomacea</taxon>
    </lineage>
</organism>